<dbReference type="EMBL" id="JABBGA010000001">
    <property type="protein sequence ID" value="NML24654.1"/>
    <property type="molecule type" value="Genomic_DNA"/>
</dbReference>
<gene>
    <name evidence="4" type="ORF">HHL15_02780</name>
</gene>
<evidence type="ECO:0000259" key="3">
    <source>
        <dbReference type="PROSITE" id="PS52035"/>
    </source>
</evidence>
<evidence type="ECO:0000313" key="5">
    <source>
        <dbReference type="Proteomes" id="UP000580043"/>
    </source>
</evidence>
<dbReference type="GO" id="GO:0004181">
    <property type="term" value="F:metallocarboxypeptidase activity"/>
    <property type="evidence" value="ECO:0007669"/>
    <property type="project" value="InterPro"/>
</dbReference>
<keyword evidence="4" id="KW-0378">Hydrolase</keyword>
<comment type="cofactor">
    <cofactor evidence="1">
        <name>Zn(2+)</name>
        <dbReference type="ChEBI" id="CHEBI:29105"/>
    </cofactor>
</comment>
<dbReference type="Pfam" id="PF00246">
    <property type="entry name" value="Peptidase_M14"/>
    <property type="match status" value="1"/>
</dbReference>
<keyword evidence="5" id="KW-1185">Reference proteome</keyword>
<dbReference type="Gene3D" id="2.60.40.3120">
    <property type="match status" value="1"/>
</dbReference>
<organism evidence="4 5">
    <name type="scientific">Zoogloea dura</name>
    <dbReference type="NCBI Taxonomy" id="2728840"/>
    <lineage>
        <taxon>Bacteria</taxon>
        <taxon>Pseudomonadati</taxon>
        <taxon>Pseudomonadota</taxon>
        <taxon>Betaproteobacteria</taxon>
        <taxon>Rhodocyclales</taxon>
        <taxon>Zoogloeaceae</taxon>
        <taxon>Zoogloea</taxon>
    </lineage>
</organism>
<dbReference type="Proteomes" id="UP000580043">
    <property type="component" value="Unassembled WGS sequence"/>
</dbReference>
<accession>A0A848G007</accession>
<feature type="active site" description="Proton donor/acceptor" evidence="2">
    <location>
        <position position="342"/>
    </location>
</feature>
<sequence length="380" mass="42668">MTLRISSNFDSGAIEVLSLEQAGDIRLRLRADQGIAGDGGFRQWFHFRLHGAAGQAVRLVFENAADAAYPDGWPDYRCVASYDRRNWFRIRSTRYENGQLIVEHTPERNSIYYAYFEPYSHERHLDLLGRVEMSPFASVSNLGATVDGRDLDLVTVGRAAPGKLPIWIIARQHPGESMAEWFVEGLLERLLDGADPVARRIREKAVLYVVPNMNPDGAVRGNLRTNAAGANLNREWREPDPARSPEVLLVRQAMEASGVDLFLDIHGDEALPYVFFSTAEEVPGFSDAQRVRQARFVEAFKAASPDFQTEHGYLSGRFRDELLTLASKWVAHRFGCVSLTLEMPFKDNANLPDGLSGWNGERSKRLGAAMLNPILRHLDI</sequence>
<dbReference type="Gene3D" id="3.40.630.10">
    <property type="entry name" value="Zn peptidases"/>
    <property type="match status" value="1"/>
</dbReference>
<dbReference type="GO" id="GO:0008270">
    <property type="term" value="F:zinc ion binding"/>
    <property type="evidence" value="ECO:0007669"/>
    <property type="project" value="InterPro"/>
</dbReference>
<dbReference type="PROSITE" id="PS52035">
    <property type="entry name" value="PEPTIDASE_M14"/>
    <property type="match status" value="1"/>
</dbReference>
<dbReference type="RefSeq" id="WP_169144264.1">
    <property type="nucleotide sequence ID" value="NZ_JABBGA010000001.1"/>
</dbReference>
<dbReference type="CDD" id="cd06234">
    <property type="entry name" value="M14_PaCCP-like"/>
    <property type="match status" value="1"/>
</dbReference>
<dbReference type="InterPro" id="IPR000834">
    <property type="entry name" value="Peptidase_M14"/>
</dbReference>
<dbReference type="InterPro" id="IPR040626">
    <property type="entry name" value="Pepdidase_M14_N"/>
</dbReference>
<keyword evidence="4" id="KW-0645">Protease</keyword>
<proteinExistence type="inferred from homology"/>
<reference evidence="4 5" key="1">
    <citation type="submission" date="2020-04" db="EMBL/GenBank/DDBJ databases">
        <title>Zoogloea sp. G-4-1-14 isolated from soil.</title>
        <authorList>
            <person name="Dahal R.H."/>
        </authorList>
    </citation>
    <scope>NUCLEOTIDE SEQUENCE [LARGE SCALE GENOMIC DNA]</scope>
    <source>
        <strain evidence="4 5">G-4-1-14</strain>
    </source>
</reference>
<comment type="similarity">
    <text evidence="2">Belongs to the peptidase M14 family.</text>
</comment>
<dbReference type="SMART" id="SM00631">
    <property type="entry name" value="Zn_pept"/>
    <property type="match status" value="1"/>
</dbReference>
<dbReference type="PANTHER" id="PTHR12756:SF11">
    <property type="entry name" value="CYTOSOLIC CARBOXYPEPTIDASE 1"/>
    <property type="match status" value="1"/>
</dbReference>
<dbReference type="SUPFAM" id="SSF53187">
    <property type="entry name" value="Zn-dependent exopeptidases"/>
    <property type="match status" value="1"/>
</dbReference>
<comment type="caution">
    <text evidence="4">The sequence shown here is derived from an EMBL/GenBank/DDBJ whole genome shotgun (WGS) entry which is preliminary data.</text>
</comment>
<protein>
    <submittedName>
        <fullName evidence="4">Carboxypeptidase family protein</fullName>
    </submittedName>
</protein>
<name>A0A848G007_9RHOO</name>
<evidence type="ECO:0000256" key="2">
    <source>
        <dbReference type="PROSITE-ProRule" id="PRU01379"/>
    </source>
</evidence>
<dbReference type="GO" id="GO:0006508">
    <property type="term" value="P:proteolysis"/>
    <property type="evidence" value="ECO:0007669"/>
    <property type="project" value="InterPro"/>
</dbReference>
<dbReference type="InterPro" id="IPR050821">
    <property type="entry name" value="Cytosolic_carboxypeptidase"/>
</dbReference>
<dbReference type="PANTHER" id="PTHR12756">
    <property type="entry name" value="CYTOSOLIC CARBOXYPEPTIDASE"/>
    <property type="match status" value="1"/>
</dbReference>
<dbReference type="Pfam" id="PF18027">
    <property type="entry name" value="Pepdidase_M14_N"/>
    <property type="match status" value="1"/>
</dbReference>
<feature type="domain" description="Peptidase M14" evidence="3">
    <location>
        <begin position="111"/>
        <end position="378"/>
    </location>
</feature>
<evidence type="ECO:0000313" key="4">
    <source>
        <dbReference type="EMBL" id="NML24654.1"/>
    </source>
</evidence>
<evidence type="ECO:0000256" key="1">
    <source>
        <dbReference type="ARBA" id="ARBA00001947"/>
    </source>
</evidence>
<keyword evidence="4" id="KW-0121">Carboxypeptidase</keyword>
<dbReference type="AlphaFoldDB" id="A0A848G007"/>